<evidence type="ECO:0000313" key="2">
    <source>
        <dbReference type="EMBL" id="OSX66027.1"/>
    </source>
</evidence>
<keyword evidence="3" id="KW-1185">Reference proteome</keyword>
<organism evidence="2 3">
    <name type="scientific">Postia placenta MAD-698-R-SB12</name>
    <dbReference type="NCBI Taxonomy" id="670580"/>
    <lineage>
        <taxon>Eukaryota</taxon>
        <taxon>Fungi</taxon>
        <taxon>Dikarya</taxon>
        <taxon>Basidiomycota</taxon>
        <taxon>Agaricomycotina</taxon>
        <taxon>Agaricomycetes</taxon>
        <taxon>Polyporales</taxon>
        <taxon>Adustoporiaceae</taxon>
        <taxon>Rhodonia</taxon>
    </lineage>
</organism>
<dbReference type="RefSeq" id="XP_024342821.1">
    <property type="nucleotide sequence ID" value="XM_024480304.1"/>
</dbReference>
<gene>
    <name evidence="2" type="ORF">POSPLADRAFT_1052698</name>
</gene>
<sequence>MALFVGSLNFRPATRVKAATCSYISLPDVDDVFVTEDACCMDWRTKNAVGTDSLTSAPHSDEEHIPDLSSLNLESPRGGPHLTPKSTSLELKSELTFGNRALIQEYSGETGTQPVAQAQSVASRNARLGALPDEDDQKWSALLEPIDMWLAPLKMWF</sequence>
<dbReference type="EMBL" id="KZ110592">
    <property type="protein sequence ID" value="OSX66027.1"/>
    <property type="molecule type" value="Genomic_DNA"/>
</dbReference>
<dbReference type="Proteomes" id="UP000194127">
    <property type="component" value="Unassembled WGS sequence"/>
</dbReference>
<dbReference type="AlphaFoldDB" id="A0A1X6NBL0"/>
<feature type="region of interest" description="Disordered" evidence="1">
    <location>
        <begin position="50"/>
        <end position="86"/>
    </location>
</feature>
<name>A0A1X6NBL0_9APHY</name>
<proteinExistence type="predicted"/>
<dbReference type="GeneID" id="36325254"/>
<reference evidence="2 3" key="1">
    <citation type="submission" date="2017-04" db="EMBL/GenBank/DDBJ databases">
        <title>Genome Sequence of the Model Brown-Rot Fungus Postia placenta SB12.</title>
        <authorList>
            <consortium name="DOE Joint Genome Institute"/>
            <person name="Gaskell J."/>
            <person name="Kersten P."/>
            <person name="Larrondo L.F."/>
            <person name="Canessa P."/>
            <person name="Martinez D."/>
            <person name="Hibbett D."/>
            <person name="Schmoll M."/>
            <person name="Kubicek C.P."/>
            <person name="Martinez A.T."/>
            <person name="Yadav J."/>
            <person name="Master E."/>
            <person name="Magnuson J.K."/>
            <person name="James T."/>
            <person name="Yaver D."/>
            <person name="Berka R."/>
            <person name="Labutti K."/>
            <person name="Lipzen A."/>
            <person name="Aerts A."/>
            <person name="Barry K."/>
            <person name="Henrissat B."/>
            <person name="Blanchette R."/>
            <person name="Grigoriev I."/>
            <person name="Cullen D."/>
        </authorList>
    </citation>
    <scope>NUCLEOTIDE SEQUENCE [LARGE SCALE GENOMIC DNA]</scope>
    <source>
        <strain evidence="2 3">MAD-698-R-SB12</strain>
    </source>
</reference>
<accession>A0A1X6NBL0</accession>
<evidence type="ECO:0000313" key="3">
    <source>
        <dbReference type="Proteomes" id="UP000194127"/>
    </source>
</evidence>
<protein>
    <submittedName>
        <fullName evidence="2">Uncharacterized protein</fullName>
    </submittedName>
</protein>
<evidence type="ECO:0000256" key="1">
    <source>
        <dbReference type="SAM" id="MobiDB-lite"/>
    </source>
</evidence>